<feature type="domain" description="Peptidase M13 C-terminal" evidence="8">
    <location>
        <begin position="446"/>
        <end position="567"/>
    </location>
</feature>
<keyword evidence="5" id="KW-0378">Hydrolase</keyword>
<gene>
    <name evidence="10" type="ordered locus">RSal33209_1594</name>
</gene>
<feature type="domain" description="Peptidase M13 N-terminal" evidence="9">
    <location>
        <begin position="21"/>
        <end position="394"/>
    </location>
</feature>
<evidence type="ECO:0000256" key="4">
    <source>
        <dbReference type="ARBA" id="ARBA00022723"/>
    </source>
</evidence>
<dbReference type="EMBL" id="CP000910">
    <property type="protein sequence ID" value="ABY23330.1"/>
    <property type="molecule type" value="Genomic_DNA"/>
</dbReference>
<dbReference type="Pfam" id="PF01431">
    <property type="entry name" value="Peptidase_M13"/>
    <property type="match status" value="1"/>
</dbReference>
<dbReference type="InterPro" id="IPR018497">
    <property type="entry name" value="Peptidase_M13_C"/>
</dbReference>
<evidence type="ECO:0000256" key="7">
    <source>
        <dbReference type="ARBA" id="ARBA00023049"/>
    </source>
</evidence>
<dbReference type="Proteomes" id="UP000002007">
    <property type="component" value="Chromosome"/>
</dbReference>
<dbReference type="GO" id="GO:0004222">
    <property type="term" value="F:metalloendopeptidase activity"/>
    <property type="evidence" value="ECO:0007669"/>
    <property type="project" value="InterPro"/>
</dbReference>
<dbReference type="Pfam" id="PF05649">
    <property type="entry name" value="Peptidase_M13_N"/>
    <property type="match status" value="1"/>
</dbReference>
<dbReference type="InterPro" id="IPR042089">
    <property type="entry name" value="Peptidase_M13_dom_2"/>
</dbReference>
<dbReference type="KEGG" id="rsa:RSal33209_1594"/>
<dbReference type="Gene3D" id="3.40.390.10">
    <property type="entry name" value="Collagenase (Catalytic Domain)"/>
    <property type="match status" value="1"/>
</dbReference>
<dbReference type="PANTHER" id="PTHR11733">
    <property type="entry name" value="ZINC METALLOPROTEASE FAMILY M13 NEPRILYSIN-RELATED"/>
    <property type="match status" value="1"/>
</dbReference>
<keyword evidence="11" id="KW-1185">Reference proteome</keyword>
<dbReference type="GO" id="GO:0046872">
    <property type="term" value="F:metal ion binding"/>
    <property type="evidence" value="ECO:0007669"/>
    <property type="project" value="UniProtKB-KW"/>
</dbReference>
<dbReference type="AlphaFoldDB" id="A9WMI6"/>
<dbReference type="HOGENOM" id="CLU_006187_7_2_11"/>
<keyword evidence="3" id="KW-0645">Protease</keyword>
<evidence type="ECO:0000259" key="8">
    <source>
        <dbReference type="Pfam" id="PF01431"/>
    </source>
</evidence>
<evidence type="ECO:0000256" key="5">
    <source>
        <dbReference type="ARBA" id="ARBA00022801"/>
    </source>
</evidence>
<sequence length="591" mass="65709">MAQSGTSSGIDQRNFAEEFRPQDDLFRHVNGKWMAENDIPADRAAIGAFFTLRDKSEEAVRAIVETSSQASDDPISSKIGDLYASFMAEEKINAAGSAPIAETIRSVYGTESIEDLLALMAKLQRSETAGLIGFDVYNDPGNPERYLFQIQQGGLGMPDESYYREEKSQELLQKYRGHVDNILRLAGIEHSTEAAARILELETALAAGHWDKVTLRDPQKRYNLLSRADAIELFPALELWLSNLGVSESQSSEIIVVTPDFFRTAAKLLHEVPLRSWQDWLAMRVISSAAPYLAEEFVSEDFAFYGTALSGTTENKERWKRGVALVEGGLGEAVGQLYVAEHFPPAHKLRMEKLVADLIEAYRQSITALDWMSDSTKTKVLEKLSKFVPKIGYPAVWQDYSALEIKAEDLLGNITRANIFELERQLARIGQPIDRDEWLMTPQTVNAYYNPTMNEIVFPAAILQPPFFDATADDAANYGGIGAVIGHEIGHGFDDQGSQYDGDGALANWWTDQDREAFETRTAALVAQYDELSPLAAPQERVNGKFTLGENIGDLGGLSISYKAWQLHLESLRCVRRVSQTMSLSAAAVLW</sequence>
<keyword evidence="7" id="KW-0482">Metalloprotease</keyword>
<dbReference type="PANTHER" id="PTHR11733:SF167">
    <property type="entry name" value="FI17812P1-RELATED"/>
    <property type="match status" value="1"/>
</dbReference>
<evidence type="ECO:0000313" key="10">
    <source>
        <dbReference type="EMBL" id="ABY23330.1"/>
    </source>
</evidence>
<evidence type="ECO:0000256" key="6">
    <source>
        <dbReference type="ARBA" id="ARBA00022833"/>
    </source>
</evidence>
<accession>A9WMI6</accession>
<comment type="similarity">
    <text evidence="2">Belongs to the peptidase M13 family.</text>
</comment>
<comment type="cofactor">
    <cofactor evidence="1">
        <name>Zn(2+)</name>
        <dbReference type="ChEBI" id="CHEBI:29105"/>
    </cofactor>
</comment>
<proteinExistence type="inferred from homology"/>
<dbReference type="SUPFAM" id="SSF55486">
    <property type="entry name" value="Metalloproteases ('zincins'), catalytic domain"/>
    <property type="match status" value="1"/>
</dbReference>
<protein>
    <submittedName>
        <fullName evidence="10">Metallopeptidase, M13 family</fullName>
    </submittedName>
</protein>
<dbReference type="InterPro" id="IPR000718">
    <property type="entry name" value="Peptidase_M13"/>
</dbReference>
<dbReference type="Gene3D" id="1.10.1380.10">
    <property type="entry name" value="Neutral endopeptidase , domain2"/>
    <property type="match status" value="1"/>
</dbReference>
<evidence type="ECO:0000256" key="3">
    <source>
        <dbReference type="ARBA" id="ARBA00022670"/>
    </source>
</evidence>
<dbReference type="InterPro" id="IPR024079">
    <property type="entry name" value="MetalloPept_cat_dom_sf"/>
</dbReference>
<reference evidence="11" key="1">
    <citation type="journal article" date="2008" name="J. Bacteriol.">
        <title>Genome sequence of the fish pathogen Renibacterium salmoninarum suggests reductive evolution away from an environmental Arthrobacter ancestor.</title>
        <authorList>
            <person name="Wiens G.D."/>
            <person name="Rockey D.D."/>
            <person name="Wu Z."/>
            <person name="Chang J."/>
            <person name="Levy R."/>
            <person name="Crane S."/>
            <person name="Chen D.S."/>
            <person name="Capri G.R."/>
            <person name="Burnett J.R."/>
            <person name="Sudheesh P.S."/>
            <person name="Schipma M.J."/>
            <person name="Burd H."/>
            <person name="Bhattacharyya A."/>
            <person name="Rhodes L.D."/>
            <person name="Kaul R."/>
            <person name="Strom M.S."/>
        </authorList>
    </citation>
    <scope>NUCLEOTIDE SEQUENCE [LARGE SCALE GENOMIC DNA]</scope>
    <source>
        <strain evidence="11">ATCC 33209 / DSM 20767 / JCM 11484 / NBRC 15589 / NCIMB 2235</strain>
    </source>
</reference>
<dbReference type="GO" id="GO:0016485">
    <property type="term" value="P:protein processing"/>
    <property type="evidence" value="ECO:0007669"/>
    <property type="project" value="TreeGrafter"/>
</dbReference>
<dbReference type="STRING" id="288705.RSal33209_1594"/>
<evidence type="ECO:0000259" key="9">
    <source>
        <dbReference type="Pfam" id="PF05649"/>
    </source>
</evidence>
<dbReference type="eggNOG" id="COG3590">
    <property type="taxonomic scope" value="Bacteria"/>
</dbReference>
<organism evidence="10 11">
    <name type="scientific">Renibacterium salmoninarum (strain ATCC 33209 / DSM 20767 / JCM 11484 / NBRC 15589 / NCIMB 2235)</name>
    <dbReference type="NCBI Taxonomy" id="288705"/>
    <lineage>
        <taxon>Bacteria</taxon>
        <taxon>Bacillati</taxon>
        <taxon>Actinomycetota</taxon>
        <taxon>Actinomycetes</taxon>
        <taxon>Micrococcales</taxon>
        <taxon>Micrococcaceae</taxon>
        <taxon>Renibacterium</taxon>
    </lineage>
</organism>
<dbReference type="GO" id="GO:0005886">
    <property type="term" value="C:plasma membrane"/>
    <property type="evidence" value="ECO:0007669"/>
    <property type="project" value="TreeGrafter"/>
</dbReference>
<dbReference type="InterPro" id="IPR008753">
    <property type="entry name" value="Peptidase_M13_N"/>
</dbReference>
<dbReference type="CDD" id="cd08662">
    <property type="entry name" value="M13"/>
    <property type="match status" value="1"/>
</dbReference>
<keyword evidence="6" id="KW-0862">Zinc</keyword>
<dbReference type="PRINTS" id="PR00786">
    <property type="entry name" value="NEPRILYSIN"/>
</dbReference>
<keyword evidence="4" id="KW-0479">Metal-binding</keyword>
<dbReference type="PROSITE" id="PS51885">
    <property type="entry name" value="NEPRILYSIN"/>
    <property type="match status" value="1"/>
</dbReference>
<evidence type="ECO:0000256" key="2">
    <source>
        <dbReference type="ARBA" id="ARBA00007357"/>
    </source>
</evidence>
<evidence type="ECO:0000313" key="11">
    <source>
        <dbReference type="Proteomes" id="UP000002007"/>
    </source>
</evidence>
<evidence type="ECO:0000256" key="1">
    <source>
        <dbReference type="ARBA" id="ARBA00001947"/>
    </source>
</evidence>
<dbReference type="RefSeq" id="WP_012245007.1">
    <property type="nucleotide sequence ID" value="NC_010168.1"/>
</dbReference>
<name>A9WMI6_RENSM</name>